<dbReference type="eggNOG" id="COG1846">
    <property type="taxonomic scope" value="Bacteria"/>
</dbReference>
<keyword evidence="6" id="KW-1185">Reference proteome</keyword>
<dbReference type="PANTHER" id="PTHR42756">
    <property type="entry name" value="TRANSCRIPTIONAL REGULATOR, MARR"/>
    <property type="match status" value="1"/>
</dbReference>
<dbReference type="InterPro" id="IPR023187">
    <property type="entry name" value="Tscrpt_reg_MarR-type_CS"/>
</dbReference>
<name>A0A069RIB3_PEPLI</name>
<evidence type="ECO:0000256" key="1">
    <source>
        <dbReference type="ARBA" id="ARBA00023015"/>
    </source>
</evidence>
<dbReference type="InterPro" id="IPR000835">
    <property type="entry name" value="HTH_MarR-typ"/>
</dbReference>
<dbReference type="SUPFAM" id="SSF46785">
    <property type="entry name" value="Winged helix' DNA-binding domain"/>
    <property type="match status" value="1"/>
</dbReference>
<reference evidence="5 6" key="1">
    <citation type="submission" date="2014-03" db="EMBL/GenBank/DDBJ databases">
        <title>Genome sequence of Clostridium litorale W6, DSM 5388.</title>
        <authorList>
            <person name="Poehlein A."/>
            <person name="Jagirdar A."/>
            <person name="Khonsari B."/>
            <person name="Chibani C.M."/>
            <person name="Gutierrez Gutierrez D.A."/>
            <person name="Davydova E."/>
            <person name="Alghaithi H.S."/>
            <person name="Nair K.P."/>
            <person name="Dhamotharan K."/>
            <person name="Chandran L."/>
            <person name="G W."/>
            <person name="Daniel R."/>
        </authorList>
    </citation>
    <scope>NUCLEOTIDE SEQUENCE [LARGE SCALE GENOMIC DNA]</scope>
    <source>
        <strain evidence="5 6">W6</strain>
    </source>
</reference>
<keyword evidence="1" id="KW-0805">Transcription regulation</keyword>
<keyword evidence="2" id="KW-0238">DNA-binding</keyword>
<dbReference type="AlphaFoldDB" id="A0A069RIB3"/>
<gene>
    <name evidence="5" type="ORF">CLIT_8c00540</name>
</gene>
<dbReference type="InterPro" id="IPR036388">
    <property type="entry name" value="WH-like_DNA-bd_sf"/>
</dbReference>
<dbReference type="STRING" id="1121324.CLIT_8c00540"/>
<dbReference type="InterPro" id="IPR036390">
    <property type="entry name" value="WH_DNA-bd_sf"/>
</dbReference>
<proteinExistence type="predicted"/>
<comment type="caution">
    <text evidence="5">The sequence shown here is derived from an EMBL/GenBank/DDBJ whole genome shotgun (WGS) entry which is preliminary data.</text>
</comment>
<feature type="domain" description="HTH marR-type" evidence="4">
    <location>
        <begin position="2"/>
        <end position="134"/>
    </location>
</feature>
<dbReference type="EMBL" id="JJMM01000008">
    <property type="protein sequence ID" value="KDR95885.1"/>
    <property type="molecule type" value="Genomic_DNA"/>
</dbReference>
<evidence type="ECO:0000259" key="4">
    <source>
        <dbReference type="PROSITE" id="PS50995"/>
    </source>
</evidence>
<sequence length="149" mass="17446">MDTSIFKYLFTLERDYNYFINKRLRELQIKKNDVKVIKNINQNHGISQNEICVLLKEDKVTVAKSVKKLEALGYIKRTNENADKRIVTLYVTEEGQGVRRKIMKIFEDLKTIFMKDLSPKEQEMAVALLAKMSKNMHDESTRLGDNTDK</sequence>
<dbReference type="PRINTS" id="PR00598">
    <property type="entry name" value="HTHMARR"/>
</dbReference>
<dbReference type="Proteomes" id="UP000027946">
    <property type="component" value="Unassembled WGS sequence"/>
</dbReference>
<dbReference type="PROSITE" id="PS01117">
    <property type="entry name" value="HTH_MARR_1"/>
    <property type="match status" value="1"/>
</dbReference>
<keyword evidence="3" id="KW-0804">Transcription</keyword>
<dbReference type="SMART" id="SM00347">
    <property type="entry name" value="HTH_MARR"/>
    <property type="match status" value="1"/>
</dbReference>
<dbReference type="GO" id="GO:0003677">
    <property type="term" value="F:DNA binding"/>
    <property type="evidence" value="ECO:0007669"/>
    <property type="project" value="UniProtKB-KW"/>
</dbReference>
<dbReference type="Pfam" id="PF13463">
    <property type="entry name" value="HTH_27"/>
    <property type="match status" value="1"/>
</dbReference>
<dbReference type="GO" id="GO:0003700">
    <property type="term" value="F:DNA-binding transcription factor activity"/>
    <property type="evidence" value="ECO:0007669"/>
    <property type="project" value="InterPro"/>
</dbReference>
<protein>
    <recommendedName>
        <fullName evidence="4">HTH marR-type domain-containing protein</fullName>
    </recommendedName>
</protein>
<accession>A0A069RIB3</accession>
<evidence type="ECO:0000313" key="6">
    <source>
        <dbReference type="Proteomes" id="UP000027946"/>
    </source>
</evidence>
<organism evidence="5 6">
    <name type="scientific">Peptoclostridium litorale DSM 5388</name>
    <dbReference type="NCBI Taxonomy" id="1121324"/>
    <lineage>
        <taxon>Bacteria</taxon>
        <taxon>Bacillati</taxon>
        <taxon>Bacillota</taxon>
        <taxon>Clostridia</taxon>
        <taxon>Peptostreptococcales</taxon>
        <taxon>Peptoclostridiaceae</taxon>
        <taxon>Peptoclostridium</taxon>
    </lineage>
</organism>
<dbReference type="RefSeq" id="WP_038263046.1">
    <property type="nucleotide sequence ID" value="NZ_JJMM01000008.1"/>
</dbReference>
<evidence type="ECO:0000256" key="2">
    <source>
        <dbReference type="ARBA" id="ARBA00023125"/>
    </source>
</evidence>
<evidence type="ECO:0000313" key="5">
    <source>
        <dbReference type="EMBL" id="KDR95885.1"/>
    </source>
</evidence>
<evidence type="ECO:0000256" key="3">
    <source>
        <dbReference type="ARBA" id="ARBA00023163"/>
    </source>
</evidence>
<dbReference type="PANTHER" id="PTHR42756:SF1">
    <property type="entry name" value="TRANSCRIPTIONAL REPRESSOR OF EMRAB OPERON"/>
    <property type="match status" value="1"/>
</dbReference>
<dbReference type="PROSITE" id="PS50995">
    <property type="entry name" value="HTH_MARR_2"/>
    <property type="match status" value="1"/>
</dbReference>
<dbReference type="Gene3D" id="1.10.10.10">
    <property type="entry name" value="Winged helix-like DNA-binding domain superfamily/Winged helix DNA-binding domain"/>
    <property type="match status" value="1"/>
</dbReference>